<comment type="caution">
    <text evidence="3">The sequence shown here is derived from an EMBL/GenBank/DDBJ whole genome shotgun (WGS) entry which is preliminary data.</text>
</comment>
<evidence type="ECO:0000313" key="4">
    <source>
        <dbReference type="Proteomes" id="UP001146351"/>
    </source>
</evidence>
<evidence type="ECO:0000256" key="2">
    <source>
        <dbReference type="SAM" id="SignalP"/>
    </source>
</evidence>
<dbReference type="OrthoDB" id="4259138at2759"/>
<reference evidence="3" key="1">
    <citation type="submission" date="2022-11" db="EMBL/GenBank/DDBJ databases">
        <authorList>
            <person name="Petersen C."/>
        </authorList>
    </citation>
    <scope>NUCLEOTIDE SEQUENCE</scope>
    <source>
        <strain evidence="3">IBT 21917</strain>
    </source>
</reference>
<sequence>MNLLILVLSFLVAFAWGKPTIQDVFHLKTGNTKGGCDNRLSLLNTWFDEVKDMAQAGLQAFTDAGNGNKIAAGTLSQFLGITSKTSANEFKDVKAFLEEVHEFYQQGLDFQSGTPWLFCGSGWLERKERDDYSQDSDGDIKHEPVDCGDGDMELEPVEIQNDPAYTADLWQYVFEEDYRGRGYCSFTNSLAGTQTNTKPTAIDLCPKAFNNPKGAQSLGSRAPTKDLPDILPRSATLFHETFHLVHGNADAPDASYDISTLLKALEYPKRIPKSTNLDSPNDKKHNPNSDKLTNLDLVRRNPETWVYLCVSYWHTIHRRFYFPNGEKGTPIL</sequence>
<reference evidence="3" key="2">
    <citation type="journal article" date="2023" name="IMA Fungus">
        <title>Comparative genomic study of the Penicillium genus elucidates a diverse pangenome and 15 lateral gene transfer events.</title>
        <authorList>
            <person name="Petersen C."/>
            <person name="Sorensen T."/>
            <person name="Nielsen M.R."/>
            <person name="Sondergaard T.E."/>
            <person name="Sorensen J.L."/>
            <person name="Fitzpatrick D.A."/>
            <person name="Frisvad J.C."/>
            <person name="Nielsen K.L."/>
        </authorList>
    </citation>
    <scope>NUCLEOTIDE SEQUENCE</scope>
    <source>
        <strain evidence="3">IBT 21917</strain>
    </source>
</reference>
<dbReference type="GO" id="GO:0008237">
    <property type="term" value="F:metallopeptidase activity"/>
    <property type="evidence" value="ECO:0007669"/>
    <property type="project" value="InterPro"/>
</dbReference>
<dbReference type="EMBL" id="JAPQKO010000005">
    <property type="protein sequence ID" value="KAJ5161557.1"/>
    <property type="molecule type" value="Genomic_DNA"/>
</dbReference>
<dbReference type="InterPro" id="IPR024079">
    <property type="entry name" value="MetalloPept_cat_dom_sf"/>
</dbReference>
<dbReference type="Gene3D" id="3.40.390.10">
    <property type="entry name" value="Collagenase (Catalytic Domain)"/>
    <property type="match status" value="1"/>
</dbReference>
<keyword evidence="4" id="KW-1185">Reference proteome</keyword>
<protein>
    <recommendedName>
        <fullName evidence="5">Lysine-specific metallo-endopeptidase domain-containing protein</fullName>
    </recommendedName>
</protein>
<name>A0A9W9HYY0_9EURO</name>
<gene>
    <name evidence="3" type="ORF">N7492_006949</name>
</gene>
<evidence type="ECO:0000313" key="3">
    <source>
        <dbReference type="EMBL" id="KAJ5161557.1"/>
    </source>
</evidence>
<evidence type="ECO:0000256" key="1">
    <source>
        <dbReference type="SAM" id="MobiDB-lite"/>
    </source>
</evidence>
<evidence type="ECO:0008006" key="5">
    <source>
        <dbReference type="Google" id="ProtNLM"/>
    </source>
</evidence>
<dbReference type="AlphaFoldDB" id="A0A9W9HYY0"/>
<feature type="region of interest" description="Disordered" evidence="1">
    <location>
        <begin position="272"/>
        <end position="293"/>
    </location>
</feature>
<accession>A0A9W9HYY0</accession>
<feature type="signal peptide" evidence="2">
    <location>
        <begin position="1"/>
        <end position="17"/>
    </location>
</feature>
<feature type="chain" id="PRO_5040734060" description="Lysine-specific metallo-endopeptidase domain-containing protein" evidence="2">
    <location>
        <begin position="18"/>
        <end position="332"/>
    </location>
</feature>
<keyword evidence="2" id="KW-0732">Signal</keyword>
<organism evidence="3 4">
    <name type="scientific">Penicillium capsulatum</name>
    <dbReference type="NCBI Taxonomy" id="69766"/>
    <lineage>
        <taxon>Eukaryota</taxon>
        <taxon>Fungi</taxon>
        <taxon>Dikarya</taxon>
        <taxon>Ascomycota</taxon>
        <taxon>Pezizomycotina</taxon>
        <taxon>Eurotiomycetes</taxon>
        <taxon>Eurotiomycetidae</taxon>
        <taxon>Eurotiales</taxon>
        <taxon>Aspergillaceae</taxon>
        <taxon>Penicillium</taxon>
    </lineage>
</organism>
<dbReference type="Proteomes" id="UP001146351">
    <property type="component" value="Unassembled WGS sequence"/>
</dbReference>
<proteinExistence type="predicted"/>